<evidence type="ECO:0000256" key="1">
    <source>
        <dbReference type="ARBA" id="ARBA00001974"/>
    </source>
</evidence>
<feature type="domain" description="FAD dependent oxidoreductase" evidence="6">
    <location>
        <begin position="11"/>
        <end position="377"/>
    </location>
</feature>
<accession>A0A1D8U1B0</accession>
<keyword evidence="3" id="KW-0274">FAD</keyword>
<dbReference type="SUPFAM" id="SSF51905">
    <property type="entry name" value="FAD/NAD(P)-binding domain"/>
    <property type="match status" value="1"/>
</dbReference>
<reference evidence="8" key="1">
    <citation type="submission" date="2016-10" db="EMBL/GenBank/DDBJ databases">
        <title>Comparative genomics uncovers the prolific and rare metabolic potential of the cyanobacterial genus Moorea.</title>
        <authorList>
            <person name="Leao T."/>
            <person name="Castelao G."/>
            <person name="Korobeynikov A."/>
            <person name="Monroe E.A."/>
            <person name="Podell S."/>
            <person name="Glukhov E."/>
            <person name="Allen E."/>
            <person name="Gerwick W.H."/>
            <person name="Gerwick L."/>
        </authorList>
    </citation>
    <scope>NUCLEOTIDE SEQUENCE [LARGE SCALE GENOMIC DNA]</scope>
    <source>
        <strain evidence="8">PAL-8-15-08-1</strain>
    </source>
</reference>
<sequence>MAEITNSFNADVVIIGGGIAGLATAYYLSQKQHLSIILLEKESIPNPNNSSYGEERMYRRMYSHEYLAELQDYSLKEWEMLESQHDCQLLRQHGLLFYGEAWDEETIEGSIPGARRVMEKKGIPFEALNAEQLQQRWPVRPKPDFIGLFESTSGMVWSTKAIELFRSQAEANGVSIRTGEDTVSLNVTNSSTVEIKTQSGNTFFAKQVVLTAGPWTNDLLSSFTTPLNLEIWPMLWGHYRVEETLRDQFPQWFCFQQEKPDSNDGGLYYGFPCHTPETSLIKVGIDWCPPELRSKTMSTFVREPNPELVQLLDQFLRNNWDGIKECVGLYFSPYTMTKDTLFVLDKLPGYPQISLFTGGSGQAFKFAPLLGKLLAELVMEQTPSVDLSPLSASRECVRQLTTVSA</sequence>
<organism evidence="7 8">
    <name type="scientific">Moorena producens PAL-8-15-08-1</name>
    <dbReference type="NCBI Taxonomy" id="1458985"/>
    <lineage>
        <taxon>Bacteria</taxon>
        <taxon>Bacillati</taxon>
        <taxon>Cyanobacteriota</taxon>
        <taxon>Cyanophyceae</taxon>
        <taxon>Coleofasciculales</taxon>
        <taxon>Coleofasciculaceae</taxon>
        <taxon>Moorena</taxon>
    </lineage>
</organism>
<dbReference type="Proteomes" id="UP000177870">
    <property type="component" value="Chromosome"/>
</dbReference>
<dbReference type="OrthoDB" id="9794226at2"/>
<dbReference type="InterPro" id="IPR006076">
    <property type="entry name" value="FAD-dep_OxRdtase"/>
</dbReference>
<keyword evidence="5" id="KW-1133">Transmembrane helix</keyword>
<dbReference type="Gene3D" id="3.50.50.60">
    <property type="entry name" value="FAD/NAD(P)-binding domain"/>
    <property type="match status" value="1"/>
</dbReference>
<feature type="transmembrane region" description="Helical" evidence="5">
    <location>
        <begin position="12"/>
        <end position="29"/>
    </location>
</feature>
<comment type="cofactor">
    <cofactor evidence="1">
        <name>FAD</name>
        <dbReference type="ChEBI" id="CHEBI:57692"/>
    </cofactor>
</comment>
<keyword evidence="5" id="KW-0472">Membrane</keyword>
<dbReference type="AlphaFoldDB" id="A0A1D8U1B0"/>
<dbReference type="EMBL" id="CP017599">
    <property type="protein sequence ID" value="AOX03625.1"/>
    <property type="molecule type" value="Genomic_DNA"/>
</dbReference>
<evidence type="ECO:0000313" key="7">
    <source>
        <dbReference type="EMBL" id="AOX03625.1"/>
    </source>
</evidence>
<evidence type="ECO:0000313" key="8">
    <source>
        <dbReference type="Proteomes" id="UP000177870"/>
    </source>
</evidence>
<dbReference type="InterPro" id="IPR036188">
    <property type="entry name" value="FAD/NAD-bd_sf"/>
</dbReference>
<evidence type="ECO:0000256" key="5">
    <source>
        <dbReference type="SAM" id="Phobius"/>
    </source>
</evidence>
<dbReference type="RefSeq" id="WP_070395996.1">
    <property type="nucleotide sequence ID" value="NZ_CP017599.1"/>
</dbReference>
<name>A0A1D8U1B0_9CYAN</name>
<dbReference type="InterPro" id="IPR045170">
    <property type="entry name" value="MTOX"/>
</dbReference>
<evidence type="ECO:0000259" key="6">
    <source>
        <dbReference type="Pfam" id="PF01266"/>
    </source>
</evidence>
<dbReference type="Gene3D" id="3.30.9.10">
    <property type="entry name" value="D-Amino Acid Oxidase, subunit A, domain 2"/>
    <property type="match status" value="1"/>
</dbReference>
<dbReference type="STRING" id="1458985.BJP34_33095"/>
<evidence type="ECO:0000256" key="4">
    <source>
        <dbReference type="ARBA" id="ARBA00023002"/>
    </source>
</evidence>
<dbReference type="GO" id="GO:0050660">
    <property type="term" value="F:flavin adenine dinucleotide binding"/>
    <property type="evidence" value="ECO:0007669"/>
    <property type="project" value="InterPro"/>
</dbReference>
<keyword evidence="5" id="KW-0812">Transmembrane</keyword>
<evidence type="ECO:0000256" key="3">
    <source>
        <dbReference type="ARBA" id="ARBA00022827"/>
    </source>
</evidence>
<evidence type="ECO:0000256" key="2">
    <source>
        <dbReference type="ARBA" id="ARBA00022630"/>
    </source>
</evidence>
<dbReference type="GO" id="GO:0008115">
    <property type="term" value="F:sarcosine oxidase activity"/>
    <property type="evidence" value="ECO:0007669"/>
    <property type="project" value="TreeGrafter"/>
</dbReference>
<gene>
    <name evidence="7" type="ORF">BJP34_33095</name>
</gene>
<proteinExistence type="predicted"/>
<keyword evidence="2" id="KW-0285">Flavoprotein</keyword>
<dbReference type="KEGG" id="mpro:BJP34_33095"/>
<dbReference type="PANTHER" id="PTHR10961">
    <property type="entry name" value="PEROXISOMAL SARCOSINE OXIDASE"/>
    <property type="match status" value="1"/>
</dbReference>
<dbReference type="PANTHER" id="PTHR10961:SF7">
    <property type="entry name" value="FAD DEPENDENT OXIDOREDUCTASE DOMAIN-CONTAINING PROTEIN"/>
    <property type="match status" value="1"/>
</dbReference>
<dbReference type="Pfam" id="PF01266">
    <property type="entry name" value="DAO"/>
    <property type="match status" value="1"/>
</dbReference>
<keyword evidence="4" id="KW-0560">Oxidoreductase</keyword>
<protein>
    <recommendedName>
        <fullName evidence="6">FAD dependent oxidoreductase domain-containing protein</fullName>
    </recommendedName>
</protein>